<name>A0A814CXB5_ADIRI</name>
<dbReference type="EMBL" id="CAJNOR010000554">
    <property type="protein sequence ID" value="CAF0946345.1"/>
    <property type="molecule type" value="Genomic_DNA"/>
</dbReference>
<feature type="compositionally biased region" description="Basic and acidic residues" evidence="1">
    <location>
        <begin position="98"/>
        <end position="111"/>
    </location>
</feature>
<evidence type="ECO:0000313" key="2">
    <source>
        <dbReference type="EMBL" id="CAF0914376.1"/>
    </source>
</evidence>
<dbReference type="AlphaFoldDB" id="A0A814CXB5"/>
<gene>
    <name evidence="2" type="ORF">EDS130_LOCUS10440</name>
    <name evidence="3" type="ORF">XAT740_LOCUS10409</name>
</gene>
<sequence>MSAKEAEEKTKVTTTEKDDDIPKLQSTTMVKTNDENKDEKKKEGEHTIEEIDQELNKLRPKSPSPNTKRRINEEEKEKDREVQEHKKHETTPAVTEIQKSETKDVSHRGDNELIPNQPDPTINDDVKIPVLNERGDVELKPQQGSALNKHENPTAPPSNNTQSSTDNKEPKQ</sequence>
<dbReference type="OrthoDB" id="10055096at2759"/>
<feature type="compositionally biased region" description="Basic and acidic residues" evidence="1">
    <location>
        <begin position="1"/>
        <end position="22"/>
    </location>
</feature>
<evidence type="ECO:0000256" key="1">
    <source>
        <dbReference type="SAM" id="MobiDB-lite"/>
    </source>
</evidence>
<dbReference type="EMBL" id="CAJNOJ010000036">
    <property type="protein sequence ID" value="CAF0914376.1"/>
    <property type="molecule type" value="Genomic_DNA"/>
</dbReference>
<feature type="compositionally biased region" description="Basic and acidic residues" evidence="1">
    <location>
        <begin position="70"/>
        <end position="90"/>
    </location>
</feature>
<feature type="compositionally biased region" description="Basic and acidic residues" evidence="1">
    <location>
        <begin position="32"/>
        <end position="57"/>
    </location>
</feature>
<comment type="caution">
    <text evidence="3">The sequence shown here is derived from an EMBL/GenBank/DDBJ whole genome shotgun (WGS) entry which is preliminary data.</text>
</comment>
<feature type="region of interest" description="Disordered" evidence="1">
    <location>
        <begin position="1"/>
        <end position="172"/>
    </location>
</feature>
<accession>A0A814CXB5</accession>
<dbReference type="Proteomes" id="UP000663828">
    <property type="component" value="Unassembled WGS sequence"/>
</dbReference>
<organism evidence="3 4">
    <name type="scientific">Adineta ricciae</name>
    <name type="common">Rotifer</name>
    <dbReference type="NCBI Taxonomy" id="249248"/>
    <lineage>
        <taxon>Eukaryota</taxon>
        <taxon>Metazoa</taxon>
        <taxon>Spiralia</taxon>
        <taxon>Gnathifera</taxon>
        <taxon>Rotifera</taxon>
        <taxon>Eurotatoria</taxon>
        <taxon>Bdelloidea</taxon>
        <taxon>Adinetida</taxon>
        <taxon>Adinetidae</taxon>
        <taxon>Adineta</taxon>
    </lineage>
</organism>
<protein>
    <submittedName>
        <fullName evidence="3">Uncharacterized protein</fullName>
    </submittedName>
</protein>
<evidence type="ECO:0000313" key="4">
    <source>
        <dbReference type="Proteomes" id="UP000663828"/>
    </source>
</evidence>
<proteinExistence type="predicted"/>
<reference evidence="3" key="1">
    <citation type="submission" date="2021-02" db="EMBL/GenBank/DDBJ databases">
        <authorList>
            <person name="Nowell W R."/>
        </authorList>
    </citation>
    <scope>NUCLEOTIDE SEQUENCE</scope>
</reference>
<keyword evidence="4" id="KW-1185">Reference proteome</keyword>
<dbReference type="Proteomes" id="UP000663852">
    <property type="component" value="Unassembled WGS sequence"/>
</dbReference>
<evidence type="ECO:0000313" key="3">
    <source>
        <dbReference type="EMBL" id="CAF0946345.1"/>
    </source>
</evidence>